<evidence type="ECO:0000313" key="7">
    <source>
        <dbReference type="EMBL" id="CAD7231544.1"/>
    </source>
</evidence>
<dbReference type="InterPro" id="IPR006598">
    <property type="entry name" value="CAP10"/>
</dbReference>
<keyword evidence="5" id="KW-0808">Transferase</keyword>
<gene>
    <name evidence="7" type="ORF">CTOB1V02_LOCUS9391</name>
</gene>
<evidence type="ECO:0000256" key="5">
    <source>
        <dbReference type="ARBA" id="ARBA00022679"/>
    </source>
</evidence>
<comment type="pathway">
    <text evidence="2">Protein modification; protein glycosylation.</text>
</comment>
<dbReference type="PANTHER" id="PTHR12203">
    <property type="entry name" value="KDEL LYS-ASP-GLU-LEU CONTAINING - RELATED"/>
    <property type="match status" value="1"/>
</dbReference>
<dbReference type="AlphaFoldDB" id="A0A7R8ZTU2"/>
<dbReference type="GO" id="GO:0005788">
    <property type="term" value="C:endoplasmic reticulum lumen"/>
    <property type="evidence" value="ECO:0007669"/>
    <property type="project" value="UniProtKB-SubCell"/>
</dbReference>
<proteinExistence type="inferred from homology"/>
<dbReference type="Pfam" id="PF05686">
    <property type="entry name" value="Glyco_transf_90"/>
    <property type="match status" value="1"/>
</dbReference>
<evidence type="ECO:0000256" key="1">
    <source>
        <dbReference type="ARBA" id="ARBA00004319"/>
    </source>
</evidence>
<dbReference type="GO" id="GO:0035251">
    <property type="term" value="F:UDP-glucosyltransferase activity"/>
    <property type="evidence" value="ECO:0007669"/>
    <property type="project" value="TreeGrafter"/>
</dbReference>
<name>A0A7R8ZTU2_9CRUS</name>
<evidence type="ECO:0000256" key="6">
    <source>
        <dbReference type="ARBA" id="ARBA00045690"/>
    </source>
</evidence>
<protein>
    <submittedName>
        <fullName evidence="7">Uncharacterized protein</fullName>
    </submittedName>
</protein>
<accession>A0A7R8ZTU2</accession>
<keyword evidence="4" id="KW-0328">Glycosyltransferase</keyword>
<organism evidence="7">
    <name type="scientific">Cyprideis torosa</name>
    <dbReference type="NCBI Taxonomy" id="163714"/>
    <lineage>
        <taxon>Eukaryota</taxon>
        <taxon>Metazoa</taxon>
        <taxon>Ecdysozoa</taxon>
        <taxon>Arthropoda</taxon>
        <taxon>Crustacea</taxon>
        <taxon>Oligostraca</taxon>
        <taxon>Ostracoda</taxon>
        <taxon>Podocopa</taxon>
        <taxon>Podocopida</taxon>
        <taxon>Cytherocopina</taxon>
        <taxon>Cytheroidea</taxon>
        <taxon>Cytherideidae</taxon>
        <taxon>Cyprideis</taxon>
    </lineage>
</organism>
<evidence type="ECO:0000256" key="2">
    <source>
        <dbReference type="ARBA" id="ARBA00004922"/>
    </source>
</evidence>
<dbReference type="GO" id="GO:0035252">
    <property type="term" value="F:UDP-xylosyltransferase activity"/>
    <property type="evidence" value="ECO:0007669"/>
    <property type="project" value="TreeGrafter"/>
</dbReference>
<dbReference type="GO" id="GO:0045747">
    <property type="term" value="P:positive regulation of Notch signaling pathway"/>
    <property type="evidence" value="ECO:0007669"/>
    <property type="project" value="TreeGrafter"/>
</dbReference>
<reference evidence="7" key="1">
    <citation type="submission" date="2020-11" db="EMBL/GenBank/DDBJ databases">
        <authorList>
            <person name="Tran Van P."/>
        </authorList>
    </citation>
    <scope>NUCLEOTIDE SEQUENCE</scope>
</reference>
<sequence length="191" mass="22110">MSGDENSSSPLLKDVKAALNIKDEFCDPHNSSNCFYYNSQIRHDLLPFQQGIARDVIEDARSQGVTYKLIDHQLYREKTCTFPARCEGVEYFLLRLAAELPDLEFVLNDYDWPRVHVNTRRKAKVETSPLPVFSFSKTLDYHDIIYPAWSFWAGGPAISLYPKGIGRWNQLREQITESSKEFPWEKKKSIG</sequence>
<comment type="similarity">
    <text evidence="3">Belongs to the glycosyltransferase 90 family.</text>
</comment>
<dbReference type="InterPro" id="IPR051091">
    <property type="entry name" value="O-Glucosyltr/Glycosyltrsf_90"/>
</dbReference>
<comment type="function">
    <text evidence="6">Protein O-glucosyltransferase. Catalyzes the reaction that attaches glucose through an O-glycosidic linkage to a conserved serine residue found in the consensus sequence C-X-S-X-[PA]-C in epidermal growth factor-like repeats. Regulates Notch signaling by glucosylating Notch in the ER, glucosylation is required for the correct folding and cleavage of Notch.</text>
</comment>
<dbReference type="GO" id="GO:0006493">
    <property type="term" value="P:protein O-linked glycosylation"/>
    <property type="evidence" value="ECO:0007669"/>
    <property type="project" value="TreeGrafter"/>
</dbReference>
<evidence type="ECO:0000256" key="4">
    <source>
        <dbReference type="ARBA" id="ARBA00022676"/>
    </source>
</evidence>
<comment type="subcellular location">
    <subcellularLocation>
        <location evidence="1">Endoplasmic reticulum lumen</location>
    </subcellularLocation>
</comment>
<dbReference type="OrthoDB" id="202415at2759"/>
<evidence type="ECO:0000256" key="3">
    <source>
        <dbReference type="ARBA" id="ARBA00010118"/>
    </source>
</evidence>
<dbReference type="PANTHER" id="PTHR12203:SF35">
    <property type="entry name" value="PROTEIN O-GLUCOSYLTRANSFERASE 1"/>
    <property type="match status" value="1"/>
</dbReference>
<dbReference type="EMBL" id="OB663621">
    <property type="protein sequence ID" value="CAD7231544.1"/>
    <property type="molecule type" value="Genomic_DNA"/>
</dbReference>